<keyword evidence="3" id="KW-1185">Reference proteome</keyword>
<dbReference type="AlphaFoldDB" id="A0A081BI46"/>
<proteinExistence type="predicted"/>
<dbReference type="SUPFAM" id="SSF54106">
    <property type="entry name" value="LysM domain"/>
    <property type="match status" value="1"/>
</dbReference>
<dbReference type="OrthoDB" id="9785707at2"/>
<dbReference type="Gene3D" id="3.10.350.10">
    <property type="entry name" value="LysM domain"/>
    <property type="match status" value="1"/>
</dbReference>
<dbReference type="EMBL" id="BBJM01000011">
    <property type="protein sequence ID" value="GAK47714.1"/>
    <property type="molecule type" value="Genomic_DNA"/>
</dbReference>
<accession>A0A081BI46</accession>
<organism evidence="2 3">
    <name type="scientific">Secundilactobacillus oryzae JCM 18671</name>
    <dbReference type="NCBI Taxonomy" id="1291743"/>
    <lineage>
        <taxon>Bacteria</taxon>
        <taxon>Bacillati</taxon>
        <taxon>Bacillota</taxon>
        <taxon>Bacilli</taxon>
        <taxon>Lactobacillales</taxon>
        <taxon>Lactobacillaceae</taxon>
        <taxon>Secundilactobacillus</taxon>
    </lineage>
</organism>
<evidence type="ECO:0000259" key="1">
    <source>
        <dbReference type="PROSITE" id="PS51782"/>
    </source>
</evidence>
<dbReference type="CDD" id="cd00118">
    <property type="entry name" value="LysM"/>
    <property type="match status" value="1"/>
</dbReference>
<dbReference type="STRING" id="1291743.LOSG293_110300"/>
<dbReference type="SMART" id="SM00257">
    <property type="entry name" value="LysM"/>
    <property type="match status" value="1"/>
</dbReference>
<dbReference type="InterPro" id="IPR036779">
    <property type="entry name" value="LysM_dom_sf"/>
</dbReference>
<dbReference type="InterPro" id="IPR018392">
    <property type="entry name" value="LysM"/>
</dbReference>
<reference evidence="2" key="1">
    <citation type="journal article" date="2014" name="Genome Announc.">
        <title>Draft Genome Sequence of Lactobacillus oryzae Strain SG293T.</title>
        <authorList>
            <person name="Tanizawa Y."/>
            <person name="Fujisawa T."/>
            <person name="Mochizuki T."/>
            <person name="Kaminuma E."/>
            <person name="Nakamura Y."/>
            <person name="Tohno M."/>
        </authorList>
    </citation>
    <scope>NUCLEOTIDE SEQUENCE [LARGE SCALE GENOMIC DNA]</scope>
    <source>
        <strain evidence="2">SG293</strain>
    </source>
</reference>
<dbReference type="RefSeq" id="WP_034527327.1">
    <property type="nucleotide sequence ID" value="NZ_BBJM01000011.1"/>
</dbReference>
<protein>
    <submittedName>
        <fullName evidence="2">Soluble lytic murein transglycosylase</fullName>
    </submittedName>
</protein>
<comment type="caution">
    <text evidence="2">The sequence shown here is derived from an EMBL/GenBank/DDBJ whole genome shotgun (WGS) entry which is preliminary data.</text>
</comment>
<name>A0A081BI46_9LACO</name>
<feature type="domain" description="LysM" evidence="1">
    <location>
        <begin position="14"/>
        <end position="58"/>
    </location>
</feature>
<dbReference type="Proteomes" id="UP000028700">
    <property type="component" value="Unassembled WGS sequence"/>
</dbReference>
<dbReference type="Pfam" id="PF01476">
    <property type="entry name" value="LysM"/>
    <property type="match status" value="1"/>
</dbReference>
<gene>
    <name evidence="2" type="ORF">LOSG293_110300</name>
</gene>
<dbReference type="PROSITE" id="PS51782">
    <property type="entry name" value="LYSM"/>
    <property type="match status" value="1"/>
</dbReference>
<sequence length="60" mass="6508">MAKQAKASKKANPTTYVVVEGDSEYLVSKKLGVSVGSLRDANTRFPAPYLKVGRKINVPQ</sequence>
<evidence type="ECO:0000313" key="3">
    <source>
        <dbReference type="Proteomes" id="UP000028700"/>
    </source>
</evidence>
<evidence type="ECO:0000313" key="2">
    <source>
        <dbReference type="EMBL" id="GAK47714.1"/>
    </source>
</evidence>